<dbReference type="AlphaFoldDB" id="A0A239GSD3"/>
<dbReference type="OrthoDB" id="9784166at2"/>
<dbReference type="EMBL" id="FZOK01000019">
    <property type="protein sequence ID" value="SNS72050.1"/>
    <property type="molecule type" value="Genomic_DNA"/>
</dbReference>
<dbReference type="SUPFAM" id="SSF53067">
    <property type="entry name" value="Actin-like ATPase domain"/>
    <property type="match status" value="2"/>
</dbReference>
<keyword evidence="3" id="KW-1185">Reference proteome</keyword>
<evidence type="ECO:0000259" key="1">
    <source>
        <dbReference type="Pfam" id="PF00814"/>
    </source>
</evidence>
<dbReference type="Proteomes" id="UP000198480">
    <property type="component" value="Unassembled WGS sequence"/>
</dbReference>
<evidence type="ECO:0000313" key="3">
    <source>
        <dbReference type="Proteomes" id="UP000198480"/>
    </source>
</evidence>
<dbReference type="RefSeq" id="WP_089242393.1">
    <property type="nucleotide sequence ID" value="NZ_FZOK01000019.1"/>
</dbReference>
<dbReference type="InterPro" id="IPR000905">
    <property type="entry name" value="Gcp-like_dom"/>
</dbReference>
<sequence>MAIILSIETATQVCSVSVHNQGQLMGLTELHVDNMHAQKLMKLIDDLLKNLSLKVRSLSAIAVSQGPGSYTGLRIGVSTAKGLAFSHDLPLIAVNTLQALATQVLPFALASEYIIPMIDARRMEVYACVVSGLGEVLGQVAPVILEENSFVNYLDRERVYFLGDGSEKFSTFCKHPNACFLPHLNSSCTIGNLAFDKFQKREFEDLAYFEPNYLKEFMVLKSKKNPFLV</sequence>
<organism evidence="2 3">
    <name type="scientific">Belliella buryatensis</name>
    <dbReference type="NCBI Taxonomy" id="1500549"/>
    <lineage>
        <taxon>Bacteria</taxon>
        <taxon>Pseudomonadati</taxon>
        <taxon>Bacteroidota</taxon>
        <taxon>Cytophagia</taxon>
        <taxon>Cytophagales</taxon>
        <taxon>Cyclobacteriaceae</taxon>
        <taxon>Belliella</taxon>
    </lineage>
</organism>
<evidence type="ECO:0000313" key="2">
    <source>
        <dbReference type="EMBL" id="SNS72050.1"/>
    </source>
</evidence>
<proteinExistence type="predicted"/>
<accession>A0A239GSD3</accession>
<dbReference type="Pfam" id="PF00814">
    <property type="entry name" value="TsaD"/>
    <property type="match status" value="1"/>
</dbReference>
<dbReference type="GO" id="GO:0002949">
    <property type="term" value="P:tRNA threonylcarbamoyladenosine modification"/>
    <property type="evidence" value="ECO:0007669"/>
    <property type="project" value="InterPro"/>
</dbReference>
<dbReference type="Gene3D" id="3.30.420.40">
    <property type="match status" value="2"/>
</dbReference>
<dbReference type="PANTHER" id="PTHR11735">
    <property type="entry name" value="TRNA N6-ADENOSINE THREONYLCARBAMOYLTRANSFERASE"/>
    <property type="match status" value="1"/>
</dbReference>
<name>A0A239GSD3_9BACT</name>
<reference evidence="3" key="1">
    <citation type="submission" date="2017-06" db="EMBL/GenBank/DDBJ databases">
        <authorList>
            <person name="Varghese N."/>
            <person name="Submissions S."/>
        </authorList>
    </citation>
    <scope>NUCLEOTIDE SEQUENCE [LARGE SCALE GENOMIC DNA]</scope>
    <source>
        <strain evidence="3">5C</strain>
    </source>
</reference>
<dbReference type="InterPro" id="IPR022496">
    <property type="entry name" value="T6A_TsaB"/>
</dbReference>
<dbReference type="CDD" id="cd24032">
    <property type="entry name" value="ASKHA_NBD_TsaB"/>
    <property type="match status" value="1"/>
</dbReference>
<dbReference type="PANTHER" id="PTHR11735:SF11">
    <property type="entry name" value="TRNA THREONYLCARBAMOYLADENOSINE BIOSYNTHESIS PROTEIN TSAB"/>
    <property type="match status" value="1"/>
</dbReference>
<dbReference type="GO" id="GO:0005829">
    <property type="term" value="C:cytosol"/>
    <property type="evidence" value="ECO:0007669"/>
    <property type="project" value="TreeGrafter"/>
</dbReference>
<protein>
    <submittedName>
        <fullName evidence="2">tRNA threonylcarbamoyladenosine biosynthesis protein TsaB</fullName>
    </submittedName>
</protein>
<dbReference type="InterPro" id="IPR043129">
    <property type="entry name" value="ATPase_NBD"/>
</dbReference>
<feature type="domain" description="Gcp-like" evidence="1">
    <location>
        <begin position="34"/>
        <end position="142"/>
    </location>
</feature>
<gene>
    <name evidence="2" type="ORF">SAMN06295967_1192</name>
</gene>
<dbReference type="NCBIfam" id="TIGR03725">
    <property type="entry name" value="T6A_YeaZ"/>
    <property type="match status" value="1"/>
</dbReference>